<protein>
    <recommendedName>
        <fullName evidence="6">O-antigen ligase-related domain-containing protein</fullName>
    </recommendedName>
</protein>
<comment type="subcellular location">
    <subcellularLocation>
        <location evidence="1">Membrane</location>
        <topology evidence="1">Multi-pass membrane protein</topology>
    </subcellularLocation>
</comment>
<feature type="transmembrane region" description="Helical" evidence="5">
    <location>
        <begin position="94"/>
        <end position="111"/>
    </location>
</feature>
<dbReference type="PANTHER" id="PTHR37422">
    <property type="entry name" value="TEICHURONIC ACID BIOSYNTHESIS PROTEIN TUAE"/>
    <property type="match status" value="1"/>
</dbReference>
<evidence type="ECO:0000256" key="4">
    <source>
        <dbReference type="ARBA" id="ARBA00023136"/>
    </source>
</evidence>
<feature type="transmembrane region" description="Helical" evidence="5">
    <location>
        <begin position="57"/>
        <end position="74"/>
    </location>
</feature>
<keyword evidence="3 5" id="KW-1133">Transmembrane helix</keyword>
<feature type="domain" description="O-antigen ligase-related" evidence="6">
    <location>
        <begin position="60"/>
        <end position="197"/>
    </location>
</feature>
<evidence type="ECO:0000256" key="5">
    <source>
        <dbReference type="SAM" id="Phobius"/>
    </source>
</evidence>
<dbReference type="InterPro" id="IPR007016">
    <property type="entry name" value="O-antigen_ligase-rel_domated"/>
</dbReference>
<proteinExistence type="predicted"/>
<dbReference type="InterPro" id="IPR051533">
    <property type="entry name" value="WaaL-like"/>
</dbReference>
<dbReference type="AlphaFoldDB" id="A0A3B1C0F4"/>
<feature type="transmembrane region" description="Helical" evidence="5">
    <location>
        <begin position="29"/>
        <end position="50"/>
    </location>
</feature>
<dbReference type="EMBL" id="UOGB01000285">
    <property type="protein sequence ID" value="VAX24056.1"/>
    <property type="molecule type" value="Genomic_DNA"/>
</dbReference>
<keyword evidence="2 5" id="KW-0812">Transmembrane</keyword>
<evidence type="ECO:0000259" key="6">
    <source>
        <dbReference type="Pfam" id="PF04932"/>
    </source>
</evidence>
<evidence type="ECO:0000313" key="7">
    <source>
        <dbReference type="EMBL" id="VAX24056.1"/>
    </source>
</evidence>
<dbReference type="Pfam" id="PF04932">
    <property type="entry name" value="Wzy_C"/>
    <property type="match status" value="1"/>
</dbReference>
<evidence type="ECO:0000256" key="2">
    <source>
        <dbReference type="ARBA" id="ARBA00022692"/>
    </source>
</evidence>
<accession>A0A3B1C0F4</accession>
<reference evidence="7" key="1">
    <citation type="submission" date="2018-06" db="EMBL/GenBank/DDBJ databases">
        <authorList>
            <person name="Zhirakovskaya E."/>
        </authorList>
    </citation>
    <scope>NUCLEOTIDE SEQUENCE</scope>
</reference>
<dbReference type="PANTHER" id="PTHR37422:SF13">
    <property type="entry name" value="LIPOPOLYSACCHARIDE BIOSYNTHESIS PROTEIN PA4999-RELATED"/>
    <property type="match status" value="1"/>
</dbReference>
<evidence type="ECO:0000256" key="3">
    <source>
        <dbReference type="ARBA" id="ARBA00022989"/>
    </source>
</evidence>
<feature type="transmembrane region" description="Helical" evidence="5">
    <location>
        <begin position="217"/>
        <end position="239"/>
    </location>
</feature>
<organism evidence="7">
    <name type="scientific">hydrothermal vent metagenome</name>
    <dbReference type="NCBI Taxonomy" id="652676"/>
    <lineage>
        <taxon>unclassified sequences</taxon>
        <taxon>metagenomes</taxon>
        <taxon>ecological metagenomes</taxon>
    </lineage>
</organism>
<feature type="transmembrane region" description="Helical" evidence="5">
    <location>
        <begin position="190"/>
        <end position="211"/>
    </location>
</feature>
<sequence length="279" mass="30335">MIAAVGLFQVARSGVDIFHRISGFQGMYMTYAGLLMLAIVLGCAVIFFDFKKWRDSWIPLAVILMTGAVAFSLTRNAWVGIFVGISTLAALRKPFALVALPLIGALVFFIAPKDVQNRVTSIFDSNNVTNKERMLLWEAGFDIVADYPVFGVGQNSFPLVYPEYRRPDVKEPSISHLHNNFLEIAVERGLVGLAAWLSVWFMAILSLTRAWANNGPLNLAIAGCAGALFAFLAAGMFEYNFGDSEIQMLVYITLAAGVAGAEKALERKVPKNSGSAGLA</sequence>
<evidence type="ECO:0000256" key="1">
    <source>
        <dbReference type="ARBA" id="ARBA00004141"/>
    </source>
</evidence>
<gene>
    <name evidence="7" type="ORF">MNBD_NITROSPINAE03-1109</name>
</gene>
<dbReference type="GO" id="GO:0016020">
    <property type="term" value="C:membrane"/>
    <property type="evidence" value="ECO:0007669"/>
    <property type="project" value="UniProtKB-SubCell"/>
</dbReference>
<keyword evidence="4 5" id="KW-0472">Membrane</keyword>
<name>A0A3B1C0F4_9ZZZZ</name>